<dbReference type="SUPFAM" id="SSF75217">
    <property type="entry name" value="alpha/beta knot"/>
    <property type="match status" value="1"/>
</dbReference>
<dbReference type="InterPro" id="IPR029028">
    <property type="entry name" value="Alpha/beta_knot_MTases"/>
</dbReference>
<dbReference type="EC" id="2.1.1.-" evidence="5"/>
<dbReference type="GO" id="GO:0003723">
    <property type="term" value="F:RNA binding"/>
    <property type="evidence" value="ECO:0007669"/>
    <property type="project" value="InterPro"/>
</dbReference>
<dbReference type="OrthoDB" id="9785673at2"/>
<dbReference type="GO" id="GO:0032259">
    <property type="term" value="P:methylation"/>
    <property type="evidence" value="ECO:0007669"/>
    <property type="project" value="UniProtKB-KW"/>
</dbReference>
<dbReference type="STRING" id="1286171.EAL2_c08890"/>
<evidence type="ECO:0000256" key="1">
    <source>
        <dbReference type="ARBA" id="ARBA00007228"/>
    </source>
</evidence>
<dbReference type="RefSeq" id="WP_025435209.1">
    <property type="nucleotide sequence ID" value="NZ_CP007452.1"/>
</dbReference>
<dbReference type="PATRIC" id="fig|1286171.3.peg.841"/>
<keyword evidence="3 5" id="KW-0808">Transferase</keyword>
<dbReference type="GO" id="GO:0005737">
    <property type="term" value="C:cytoplasm"/>
    <property type="evidence" value="ECO:0007669"/>
    <property type="project" value="UniProtKB-ARBA"/>
</dbReference>
<dbReference type="Gene3D" id="3.30.1330.30">
    <property type="match status" value="1"/>
</dbReference>
<dbReference type="AlphaFoldDB" id="W8T363"/>
<dbReference type="EMBL" id="CP007452">
    <property type="protein sequence ID" value="AHM56189.1"/>
    <property type="molecule type" value="Genomic_DNA"/>
</dbReference>
<gene>
    <name evidence="5" type="primary">ysgA</name>
    <name evidence="5" type="ORF">EAL2_c08890</name>
</gene>
<dbReference type="InterPro" id="IPR029026">
    <property type="entry name" value="tRNA_m1G_MTases_N"/>
</dbReference>
<dbReference type="HOGENOM" id="CLU_021322_3_2_9"/>
<dbReference type="PANTHER" id="PTHR43191:SF2">
    <property type="entry name" value="RRNA METHYLTRANSFERASE 3, MITOCHONDRIAL"/>
    <property type="match status" value="1"/>
</dbReference>
<name>W8T363_PEPAC</name>
<organism evidence="5 6">
    <name type="scientific">Peptoclostridium acidaminophilum DSM 3953</name>
    <dbReference type="NCBI Taxonomy" id="1286171"/>
    <lineage>
        <taxon>Bacteria</taxon>
        <taxon>Bacillati</taxon>
        <taxon>Bacillota</taxon>
        <taxon>Clostridia</taxon>
        <taxon>Peptostreptococcales</taxon>
        <taxon>Peptoclostridiaceae</taxon>
        <taxon>Peptoclostridium</taxon>
    </lineage>
</organism>
<accession>W8T363</accession>
<dbReference type="Pfam" id="PF22435">
    <property type="entry name" value="MRM3-like_sub_bind"/>
    <property type="match status" value="1"/>
</dbReference>
<evidence type="ECO:0000256" key="2">
    <source>
        <dbReference type="ARBA" id="ARBA00022603"/>
    </source>
</evidence>
<protein>
    <submittedName>
        <fullName evidence="5">Putative tRNA/rRNA methyltransferase YsgA</fullName>
        <ecNumber evidence="5">2.1.1.-</ecNumber>
    </submittedName>
</protein>
<dbReference type="Proteomes" id="UP000019591">
    <property type="component" value="Chromosome"/>
</dbReference>
<dbReference type="KEGG" id="eac:EAL2_c08890"/>
<dbReference type="SUPFAM" id="SSF55315">
    <property type="entry name" value="L30e-like"/>
    <property type="match status" value="1"/>
</dbReference>
<reference evidence="5 6" key="1">
    <citation type="journal article" date="2014" name="Genome Announc.">
        <title>Complete Genome Sequence of Amino Acid-Utilizing Eubacterium acidaminophilum al-2 (DSM 3953).</title>
        <authorList>
            <person name="Poehlein A."/>
            <person name="Andreesen J.R."/>
            <person name="Daniel R."/>
        </authorList>
    </citation>
    <scope>NUCLEOTIDE SEQUENCE [LARGE SCALE GENOMIC DNA]</scope>
    <source>
        <strain evidence="5 6">DSM 3953</strain>
    </source>
</reference>
<dbReference type="InterPro" id="IPR051259">
    <property type="entry name" value="rRNA_Methyltransferase"/>
</dbReference>
<dbReference type="GO" id="GO:0008173">
    <property type="term" value="F:RNA methyltransferase activity"/>
    <property type="evidence" value="ECO:0007669"/>
    <property type="project" value="InterPro"/>
</dbReference>
<evidence type="ECO:0000313" key="5">
    <source>
        <dbReference type="EMBL" id="AHM56189.1"/>
    </source>
</evidence>
<keyword evidence="6" id="KW-1185">Reference proteome</keyword>
<sequence length="267" mass="29848">MYIEIKSKDNEKFKYVKSLLKKKHRNLEKKFIVEGHRIIKQALEVEAEVETVMFIEDYLRNDGHEQLLMHLSEGGVNIFKVTKALFDELTDTQHSQGIVAVVRAKEYTLEAELPKARFALVLDRIQDPGNMGTIIRTADAAGVDVVVLLKGCTDPYSSKVLRSTMGSVFNMKLLFADESKVAVELIKQSGFTLVSSMLDTSTYYDEIEFPQKTALVIGNEGSGIEDWILEESGVHVKIPIYGSAESLNAAIAAGILMYRIAGFIYCK</sequence>
<dbReference type="GO" id="GO:0006396">
    <property type="term" value="P:RNA processing"/>
    <property type="evidence" value="ECO:0007669"/>
    <property type="project" value="InterPro"/>
</dbReference>
<dbReference type="eggNOG" id="COG0566">
    <property type="taxonomic scope" value="Bacteria"/>
</dbReference>
<proteinExistence type="inferred from homology"/>
<feature type="domain" description="RNA 2-O ribose methyltransferase substrate binding" evidence="4">
    <location>
        <begin position="32"/>
        <end position="108"/>
    </location>
</feature>
<dbReference type="InterPro" id="IPR029064">
    <property type="entry name" value="Ribosomal_eL30-like_sf"/>
</dbReference>
<dbReference type="CDD" id="cd18095">
    <property type="entry name" value="SpoU-like_rRNA-MTase"/>
    <property type="match status" value="1"/>
</dbReference>
<evidence type="ECO:0000313" key="6">
    <source>
        <dbReference type="Proteomes" id="UP000019591"/>
    </source>
</evidence>
<evidence type="ECO:0000259" key="4">
    <source>
        <dbReference type="SMART" id="SM00967"/>
    </source>
</evidence>
<dbReference type="InterPro" id="IPR013123">
    <property type="entry name" value="SpoU_subst-bd"/>
</dbReference>
<dbReference type="InterPro" id="IPR001537">
    <property type="entry name" value="SpoU_MeTrfase"/>
</dbReference>
<comment type="similarity">
    <text evidence="1">Belongs to the class IV-like SAM-binding methyltransferase superfamily. RNA methyltransferase TrmH family.</text>
</comment>
<dbReference type="Gene3D" id="3.40.1280.10">
    <property type="match status" value="1"/>
</dbReference>
<dbReference type="SMART" id="SM00967">
    <property type="entry name" value="SpoU_sub_bind"/>
    <property type="match status" value="1"/>
</dbReference>
<dbReference type="PANTHER" id="PTHR43191">
    <property type="entry name" value="RRNA METHYLTRANSFERASE 3"/>
    <property type="match status" value="1"/>
</dbReference>
<dbReference type="InterPro" id="IPR053888">
    <property type="entry name" value="MRM3-like_sub_bind"/>
</dbReference>
<dbReference type="Pfam" id="PF00588">
    <property type="entry name" value="SpoU_methylase"/>
    <property type="match status" value="1"/>
</dbReference>
<evidence type="ECO:0000256" key="3">
    <source>
        <dbReference type="ARBA" id="ARBA00022679"/>
    </source>
</evidence>
<keyword evidence="2 5" id="KW-0489">Methyltransferase</keyword>